<feature type="domain" description="RNase H type-1" evidence="3">
    <location>
        <begin position="1620"/>
        <end position="1781"/>
    </location>
</feature>
<protein>
    <recommendedName>
        <fullName evidence="3">RNase H type-1 domain-containing protein</fullName>
    </recommendedName>
</protein>
<dbReference type="InterPro" id="IPR036397">
    <property type="entry name" value="RNaseH_sf"/>
</dbReference>
<feature type="region of interest" description="Disordered" evidence="2">
    <location>
        <begin position="2027"/>
        <end position="2153"/>
    </location>
</feature>
<feature type="compositionally biased region" description="Low complexity" evidence="2">
    <location>
        <begin position="2101"/>
        <end position="2121"/>
    </location>
</feature>
<feature type="region of interest" description="Disordered" evidence="2">
    <location>
        <begin position="1252"/>
        <end position="1290"/>
    </location>
</feature>
<feature type="coiled-coil region" evidence="1">
    <location>
        <begin position="626"/>
        <end position="688"/>
    </location>
</feature>
<evidence type="ECO:0000259" key="3">
    <source>
        <dbReference type="PROSITE" id="PS50879"/>
    </source>
</evidence>
<reference evidence="4" key="1">
    <citation type="submission" date="2023-10" db="EMBL/GenBank/DDBJ databases">
        <authorList>
            <person name="Chen Y."/>
            <person name="Shah S."/>
            <person name="Dougan E. K."/>
            <person name="Thang M."/>
            <person name="Chan C."/>
        </authorList>
    </citation>
    <scope>NUCLEOTIDE SEQUENCE [LARGE SCALE GENOMIC DNA]</scope>
</reference>
<dbReference type="PANTHER" id="PTHR19327">
    <property type="entry name" value="GOLGIN"/>
    <property type="match status" value="1"/>
</dbReference>
<dbReference type="Gene3D" id="1.20.58.60">
    <property type="match status" value="1"/>
</dbReference>
<feature type="compositionally biased region" description="Gly residues" evidence="2">
    <location>
        <begin position="2041"/>
        <end position="2054"/>
    </location>
</feature>
<dbReference type="Proteomes" id="UP001189429">
    <property type="component" value="Unassembled WGS sequence"/>
</dbReference>
<feature type="coiled-coil region" evidence="1">
    <location>
        <begin position="214"/>
        <end position="275"/>
    </location>
</feature>
<dbReference type="Gene3D" id="1.10.287.1490">
    <property type="match status" value="1"/>
</dbReference>
<evidence type="ECO:0000313" key="5">
    <source>
        <dbReference type="Proteomes" id="UP001189429"/>
    </source>
</evidence>
<evidence type="ECO:0000256" key="1">
    <source>
        <dbReference type="SAM" id="Coils"/>
    </source>
</evidence>
<evidence type="ECO:0000313" key="4">
    <source>
        <dbReference type="EMBL" id="CAK0893517.1"/>
    </source>
</evidence>
<dbReference type="EMBL" id="CAUYUJ010019760">
    <property type="protein sequence ID" value="CAK0893517.1"/>
    <property type="molecule type" value="Genomic_DNA"/>
</dbReference>
<feature type="compositionally biased region" description="Low complexity" evidence="2">
    <location>
        <begin position="2055"/>
        <end position="2079"/>
    </location>
</feature>
<feature type="region of interest" description="Disordered" evidence="2">
    <location>
        <begin position="43"/>
        <end position="74"/>
    </location>
</feature>
<feature type="compositionally biased region" description="Low complexity" evidence="2">
    <location>
        <begin position="1256"/>
        <end position="1268"/>
    </location>
</feature>
<feature type="compositionally biased region" description="Polar residues" evidence="2">
    <location>
        <begin position="47"/>
        <end position="58"/>
    </location>
</feature>
<feature type="coiled-coil region" evidence="1">
    <location>
        <begin position="1293"/>
        <end position="1327"/>
    </location>
</feature>
<dbReference type="Gene3D" id="3.30.420.10">
    <property type="entry name" value="Ribonuclease H-like superfamily/Ribonuclease H"/>
    <property type="match status" value="1"/>
</dbReference>
<organism evidence="4 5">
    <name type="scientific">Prorocentrum cordatum</name>
    <dbReference type="NCBI Taxonomy" id="2364126"/>
    <lineage>
        <taxon>Eukaryota</taxon>
        <taxon>Sar</taxon>
        <taxon>Alveolata</taxon>
        <taxon>Dinophyceae</taxon>
        <taxon>Prorocentrales</taxon>
        <taxon>Prorocentraceae</taxon>
        <taxon>Prorocentrum</taxon>
    </lineage>
</organism>
<feature type="compositionally biased region" description="Low complexity" evidence="2">
    <location>
        <begin position="2027"/>
        <end position="2040"/>
    </location>
</feature>
<feature type="coiled-coil region" evidence="1">
    <location>
        <begin position="88"/>
        <end position="122"/>
    </location>
</feature>
<feature type="coiled-coil region" evidence="1">
    <location>
        <begin position="1010"/>
        <end position="1055"/>
    </location>
</feature>
<feature type="compositionally biased region" description="Gly residues" evidence="2">
    <location>
        <begin position="2142"/>
        <end position="2153"/>
    </location>
</feature>
<feature type="coiled-coil region" evidence="1">
    <location>
        <begin position="795"/>
        <end position="921"/>
    </location>
</feature>
<keyword evidence="1" id="KW-0175">Coiled coil</keyword>
<feature type="region of interest" description="Disordered" evidence="2">
    <location>
        <begin position="1209"/>
        <end position="1228"/>
    </location>
</feature>
<name>A0ABN9X2K1_9DINO</name>
<gene>
    <name evidence="4" type="ORF">PCOR1329_LOCUS72820</name>
</gene>
<feature type="compositionally biased region" description="Basic and acidic residues" evidence="2">
    <location>
        <begin position="1269"/>
        <end position="1279"/>
    </location>
</feature>
<dbReference type="PANTHER" id="PTHR19327:SF0">
    <property type="entry name" value="GOLGIN SUBFAMILY A MEMBER 4"/>
    <property type="match status" value="1"/>
</dbReference>
<dbReference type="SUPFAM" id="SSF53098">
    <property type="entry name" value="Ribonuclease H-like"/>
    <property type="match status" value="1"/>
</dbReference>
<accession>A0ABN9X2K1</accession>
<evidence type="ECO:0000256" key="2">
    <source>
        <dbReference type="SAM" id="MobiDB-lite"/>
    </source>
</evidence>
<dbReference type="PROSITE" id="PS50879">
    <property type="entry name" value="RNASE_H_1"/>
    <property type="match status" value="1"/>
</dbReference>
<dbReference type="InterPro" id="IPR012337">
    <property type="entry name" value="RNaseH-like_sf"/>
</dbReference>
<feature type="region of interest" description="Disordered" evidence="2">
    <location>
        <begin position="1361"/>
        <end position="1396"/>
    </location>
</feature>
<dbReference type="InterPro" id="IPR002156">
    <property type="entry name" value="RNaseH_domain"/>
</dbReference>
<keyword evidence="5" id="KW-1185">Reference proteome</keyword>
<proteinExistence type="predicted"/>
<sequence>MAAPGGRLLGAPRSASPAHRRTLALDMRRIAGLLRESPAPAALAADSSMNNSRCSTPHSAWEPADRNGVSLGSAGPSPVAASRLVGNNQAVAVLNEKLNQVVQRLQQQFEGDRRRLHQVERRLEASADDRARHGEQRERWAELQGKVDGLIEETQSLTRRVEGLDERLWARTSGSDGSKQRGRELEQQVQSLEQHVRLAAATSEEASKRQAAKLRRAEHAAEESVRRLARLEEEVRGGMAAVQRDRFLETRLSTLEQQQDQLDEVVQSLQAQIDEGMAGFAGLGGGGGEVEGEAGRQVDDVLRAVEKSHSELEKKVMKQVEEQAAFRVKVDHQLSRVNALADRLETAHEPALESLRAEMASQRCQDRQLADGDTATLRRQLQESTDGMEDALAEVREGLRELRDLPRHEGDGSALRGLWDRLADLEQRAASLEISGSPEEAVSVGAAAGGAADEAGGAGAAEAAAAAASELEEVRSRLDWLEEQGAARALERPEARHASEAQDKMCKVLERLSCLEQQAPRGEVVGRLQQQLQQLQDEVARRLAQDSGGSRSAAEAEARVGAVSQQVALLAARLSEVEGGLDFAREAVDASGISEAGGVRLPLRPGAPAGAAAASAEIQDRLCHVAEHLEAEQSELHDLRQRLETVERQLAEGKQEAPRAPGAGASVEAKLQEELEALCERLRGLEEGAELEGGLGALARRVLSLEEGAEPTAGLEALSEQLGALKGELAALSKRQGAQEEGAVPKSELEALSGRLSSLEGAGFPRDLSELRGEVSRLAGQVQGLQGTAASKEPSDELRSELDEVKGKLEQLEEALDSKVGSVRDETSEAKATAAELSGKVSEMQEDVKRLAAQPWKDALDEPKAKLEHLEEQLGALKGELAALSKRQGSLEEGAEPKAMLDALSGQLGALKGELAALSERQGVLEEGAGPKGELEALSRRLSSCLRQEGAEPTARLEALSEQLGALKGELAALSKRQGALEEGAGPKGELEALSGRLTSLEGAGASRDLGELRGEVSRLAGQVQELRHEVRGKLEQLEGEASGAKAAAAELAGRVSEVQEGVKKLAAQPCKEVLDGQQEALEGLRGRLSGLEAGGAPIGALRESLQGHAEEIEAVRGRLEAVEKQGLSELVEELRGAHGELKESVDSASVRVRGELEALCRRLDDLPAAAASLKVPESGVEGGAAQERRAAEAEAKLAARIQAVEEQLVSRPAPAGDAKATEEARADVQEKVSDLTLQLARELEELARHGEELRGAASSAAAAGRAATPRDEGDETLRPQDVGASTPRQAALDSLAAEVAEAGRRARAAEAALEGLRRELDQVRGASPKVGIGIGIGGGTDDLRGRMDLLDRQVGELRAQLRDAAAPPGRGGSRGRSPVGEEPLDFSLTGAEQGRGAEPLDFSLTAASEQVRAAPPGEEPLDFSLTGASEQVRGAAEPLDYSLTGASDRPAGLGEGPSLAAAEAPRTPSGSAAEGAASGGGARGPALASVLGSGYLIAVETQKAEHRSDLGCLLATLGLVPAQASYLHGKAIRLAPKECGYLASVIVDGQWSQRRKYLGGYASDDKCLLCGGVGTLLHRVELVEVECLLERVLWPAPRGIIKPPRPPGLSWLGQDVGGMLPSGDVYLDGSAYEGDFQQYTSVGWAAVVLQEDADAFRTGISGTLCEPFADINGGELAALIGTLRHAVPPVRAIVDSDFVFKVVLEHGPLLTTRWGYAWAHIWRELWRLVEDFGGIGPHGLTLKKVPAHVPRRRVTDDGVITARDWIGNCIADQAAKCAAERARIAPEDRQRLLSARELVEGVAMWVSAVGAAVGGDDTTHRAAKPNKAAPRAALQPATARLGCDLRGPLGARWCSRCRWLERASECPGSIVTSALDHNRRLRAQGALAHVIAKVEPQVEAQLQREMPLLACLVCGATSSARSSSFARACGEPGAKGKLVIGRLAKGFAPGAAGRVAVKIVQLGDHGSADDDAERVGGVLDQLAASAQSRLGESMVSQSGNEVSVGADYSVEDSTELEKCDYFEAVEPSSRRGSPAASPAGAGGAPGAGLGGRPGPAELEPAGLAPAAEAPRSAASTGAVVRHGPEVPSAHETSKSPTSEAAGPPAGSAGSAAAGAAAAAADDYEDESFADDMSIPESIPSGGSGEGSGSDEA</sequence>
<comment type="caution">
    <text evidence="4">The sequence shown here is derived from an EMBL/GenBank/DDBJ whole genome shotgun (WGS) entry which is preliminary data.</text>
</comment>
<feature type="region of interest" description="Disordered" evidence="2">
    <location>
        <begin position="1442"/>
        <end position="1481"/>
    </location>
</feature>